<comment type="caution">
    <text evidence="7">The sequence shown here is derived from an EMBL/GenBank/DDBJ whole genome shotgun (WGS) entry which is preliminary data.</text>
</comment>
<keyword evidence="2" id="KW-0201">Cytochrome c-type biogenesis</keyword>
<dbReference type="EMBL" id="JACRYL010000015">
    <property type="protein sequence ID" value="MBC6112051.1"/>
    <property type="molecule type" value="Genomic_DNA"/>
</dbReference>
<dbReference type="Gene3D" id="3.40.30.10">
    <property type="entry name" value="Glutaredoxin"/>
    <property type="match status" value="1"/>
</dbReference>
<feature type="signal peptide" evidence="5">
    <location>
        <begin position="1"/>
        <end position="20"/>
    </location>
</feature>
<dbReference type="InterPro" id="IPR013740">
    <property type="entry name" value="Redoxin"/>
</dbReference>
<protein>
    <submittedName>
        <fullName evidence="7">TlpA family protein disulfide reductase</fullName>
    </submittedName>
</protein>
<sequence length="474" mass="53000">MKLKVLSLLAVVIFTLPAYAAKVRGSRVGANGKSAGFFVEAFSSTGRVLYKSIKLDEQGKFEIDFISAEPLVYWIDNYPVFVKPNDDLQIILPEKKNGIFVIGGDNQQQTVSTPAEKGTSKVQLLGSSTSNNLLINDVNTAWANFNKDKKGLQTTDEINKQYANGIKIISISKDVDLNNFANFYNDMRYLEAKLQYVRANSNDQQSKSFFELLNKISLNNPAVTSLKSIGLRALVTNYYAFLRLSQDAKITDDDLSDNGSIGKMEYLLKNVSNERVINEELNQSIIYHLSIKGWNPELDKIMVAAVEKTTDASAKKNLIDLREKYSKVSKNSVAPEFSIPDAAGKMVKLSDFKGKVVAIDVWATWCIPCMHSLPYFLKLRDKYKDNANVVFMSISTDNANSKTKWLDFLKEKNMNSVDLHAGDKNASAFEKAYNITGIPRYILIDKTGKIIEDHAPQASEPEFESLIQTALQAK</sequence>
<dbReference type="PANTHER" id="PTHR42852">
    <property type="entry name" value="THIOL:DISULFIDE INTERCHANGE PROTEIN DSBE"/>
    <property type="match status" value="1"/>
</dbReference>
<evidence type="ECO:0000313" key="8">
    <source>
        <dbReference type="Proteomes" id="UP000652755"/>
    </source>
</evidence>
<evidence type="ECO:0000256" key="4">
    <source>
        <dbReference type="ARBA" id="ARBA00023284"/>
    </source>
</evidence>
<evidence type="ECO:0000256" key="1">
    <source>
        <dbReference type="ARBA" id="ARBA00004196"/>
    </source>
</evidence>
<evidence type="ECO:0000256" key="3">
    <source>
        <dbReference type="ARBA" id="ARBA00023157"/>
    </source>
</evidence>
<dbReference type="InterPro" id="IPR013766">
    <property type="entry name" value="Thioredoxin_domain"/>
</dbReference>
<dbReference type="Pfam" id="PF08534">
    <property type="entry name" value="Redoxin"/>
    <property type="match status" value="1"/>
</dbReference>
<evidence type="ECO:0000256" key="2">
    <source>
        <dbReference type="ARBA" id="ARBA00022748"/>
    </source>
</evidence>
<keyword evidence="4" id="KW-0676">Redox-active center</keyword>
<evidence type="ECO:0000256" key="5">
    <source>
        <dbReference type="SAM" id="SignalP"/>
    </source>
</evidence>
<dbReference type="PANTHER" id="PTHR42852:SF6">
    <property type="entry name" value="THIOL:DISULFIDE INTERCHANGE PROTEIN DSBE"/>
    <property type="match status" value="1"/>
</dbReference>
<feature type="domain" description="Thioredoxin" evidence="6">
    <location>
        <begin position="328"/>
        <end position="472"/>
    </location>
</feature>
<keyword evidence="3" id="KW-1015">Disulfide bond</keyword>
<organism evidence="7 8">
    <name type="scientific">Pedobacter fastidiosus</name>
    <dbReference type="NCBI Taxonomy" id="2765361"/>
    <lineage>
        <taxon>Bacteria</taxon>
        <taxon>Pseudomonadati</taxon>
        <taxon>Bacteroidota</taxon>
        <taxon>Sphingobacteriia</taxon>
        <taxon>Sphingobacteriales</taxon>
        <taxon>Sphingobacteriaceae</taxon>
        <taxon>Pedobacter</taxon>
    </lineage>
</organism>
<dbReference type="InterPro" id="IPR036249">
    <property type="entry name" value="Thioredoxin-like_sf"/>
</dbReference>
<dbReference type="InterPro" id="IPR050553">
    <property type="entry name" value="Thioredoxin_ResA/DsbE_sf"/>
</dbReference>
<evidence type="ECO:0000313" key="7">
    <source>
        <dbReference type="EMBL" id="MBC6112051.1"/>
    </source>
</evidence>
<comment type="subcellular location">
    <subcellularLocation>
        <location evidence="1">Cell envelope</location>
    </subcellularLocation>
</comment>
<proteinExistence type="predicted"/>
<feature type="chain" id="PRO_5045597146" evidence="5">
    <location>
        <begin position="21"/>
        <end position="474"/>
    </location>
</feature>
<keyword evidence="5" id="KW-0732">Signal</keyword>
<dbReference type="CDD" id="cd02966">
    <property type="entry name" value="TlpA_like_family"/>
    <property type="match status" value="1"/>
</dbReference>
<name>A0ABR7KVJ4_9SPHI</name>
<dbReference type="PROSITE" id="PS51352">
    <property type="entry name" value="THIOREDOXIN_2"/>
    <property type="match status" value="1"/>
</dbReference>
<dbReference type="Proteomes" id="UP000652755">
    <property type="component" value="Unassembled WGS sequence"/>
</dbReference>
<gene>
    <name evidence="7" type="ORF">H7U22_16630</name>
</gene>
<dbReference type="SUPFAM" id="SSF52833">
    <property type="entry name" value="Thioredoxin-like"/>
    <property type="match status" value="1"/>
</dbReference>
<keyword evidence="8" id="KW-1185">Reference proteome</keyword>
<dbReference type="RefSeq" id="WP_187072477.1">
    <property type="nucleotide sequence ID" value="NZ_JACRYL010000015.1"/>
</dbReference>
<evidence type="ECO:0000259" key="6">
    <source>
        <dbReference type="PROSITE" id="PS51352"/>
    </source>
</evidence>
<accession>A0ABR7KVJ4</accession>
<reference evidence="7 8" key="1">
    <citation type="submission" date="2020-08" db="EMBL/GenBank/DDBJ databases">
        <authorList>
            <person name="Sun Q."/>
            <person name="Inoue M."/>
        </authorList>
    </citation>
    <scope>NUCLEOTIDE SEQUENCE [LARGE SCALE GENOMIC DNA]</scope>
    <source>
        <strain evidence="7 8">CCM 8938</strain>
    </source>
</reference>